<dbReference type="AGR" id="RGD:7695636"/>
<dbReference type="GO" id="GO:0046872">
    <property type="term" value="F:metal ion binding"/>
    <property type="evidence" value="ECO:0007669"/>
    <property type="project" value="UniProtKB-KW"/>
</dbReference>
<dbReference type="GO" id="GO:0005576">
    <property type="term" value="C:extracellular region"/>
    <property type="evidence" value="ECO:0007669"/>
    <property type="project" value="UniProtKB-SubCell"/>
</dbReference>
<reference evidence="7" key="2">
    <citation type="submission" date="2025-08" db="UniProtKB">
        <authorList>
            <consortium name="Ensembl"/>
        </authorList>
    </citation>
    <scope>IDENTIFICATION</scope>
    <source>
        <strain evidence="7">Brown Norway</strain>
    </source>
</reference>
<evidence type="ECO:0000313" key="7">
    <source>
        <dbReference type="Ensembl" id="ENSRNOP00000080616.2"/>
    </source>
</evidence>
<feature type="transmembrane region" description="Helical" evidence="5">
    <location>
        <begin position="66"/>
        <end position="85"/>
    </location>
</feature>
<dbReference type="OMA" id="VNSDICK"/>
<dbReference type="InterPro" id="IPR009079">
    <property type="entry name" value="4_helix_cytokine-like_core"/>
</dbReference>
<protein>
    <submittedName>
        <fullName evidence="7">Prolactin family 7, subfamily a, member 1 like, pseudogene</fullName>
    </submittedName>
</protein>
<dbReference type="Proteomes" id="UP000002494">
    <property type="component" value="Chromosome 17"/>
</dbReference>
<keyword evidence="8" id="KW-1185">Reference proteome</keyword>
<dbReference type="Ensembl" id="ENSRNOT00000105542.2">
    <property type="protein sequence ID" value="ENSRNOP00000080616.2"/>
    <property type="gene ID" value="ENSRNOG00000069612.2"/>
</dbReference>
<evidence type="ECO:0000313" key="9">
    <source>
        <dbReference type="RGD" id="7695636"/>
    </source>
</evidence>
<sequence>MNISILLAGALLLLVVSSLLLWENVASVPLRSSETDDDTLSIKELFDHAMILSKNISDLNMELHRIFVSTPLTSLLFLFLLLLRVNGQNLTYYHKYSIKTPEDIDEAQKVISVNFPYVILIRMQAWNETFRNIINLLEDMPVMGDHILPIFKNIKTKNGELLEDTKSIFSHFYGTTENVDDCTLWSGLEDFQSSDEESQFLSLCKLSYCLHVDIHTADLYLQLLKCMVFVNSGICLPPKLKMIHDAVLFLNSLIFIHCKDNHE</sequence>
<keyword evidence="5" id="KW-0472">Membrane</keyword>
<feature type="signal peptide" evidence="6">
    <location>
        <begin position="1"/>
        <end position="27"/>
    </location>
</feature>
<accession>A0A8I6G4S5</accession>
<dbReference type="GO" id="GO:0005179">
    <property type="term" value="F:hormone activity"/>
    <property type="evidence" value="ECO:0007669"/>
    <property type="project" value="InterPro"/>
</dbReference>
<dbReference type="GeneTree" id="ENSGT00950000182818"/>
<dbReference type="Pfam" id="PF00103">
    <property type="entry name" value="Hormone_1"/>
    <property type="match status" value="1"/>
</dbReference>
<dbReference type="AlphaFoldDB" id="A0A8I6G4S5"/>
<keyword evidence="3" id="KW-0964">Secreted</keyword>
<feature type="binding site" evidence="4">
    <location>
        <position position="218"/>
    </location>
    <ligand>
        <name>Zn(2+)</name>
        <dbReference type="ChEBI" id="CHEBI:29105"/>
    </ligand>
</feature>
<dbReference type="PANTHER" id="PTHR11417:SF73">
    <property type="entry name" value="PROLACTIN-7A1"/>
    <property type="match status" value="1"/>
</dbReference>
<evidence type="ECO:0000256" key="1">
    <source>
        <dbReference type="ARBA" id="ARBA00004613"/>
    </source>
</evidence>
<dbReference type="SUPFAM" id="SSF47266">
    <property type="entry name" value="4-helical cytokines"/>
    <property type="match status" value="1"/>
</dbReference>
<feature type="chain" id="PRO_5047238021" evidence="6">
    <location>
        <begin position="28"/>
        <end position="263"/>
    </location>
</feature>
<evidence type="ECO:0000256" key="6">
    <source>
        <dbReference type="SAM" id="SignalP"/>
    </source>
</evidence>
<keyword evidence="5" id="KW-1133">Transmembrane helix</keyword>
<dbReference type="PROSITE" id="PS00338">
    <property type="entry name" value="SOMATOTROPIN_2"/>
    <property type="match status" value="1"/>
</dbReference>
<name>A0A8I6G4S5_RAT</name>
<evidence type="ECO:0000256" key="4">
    <source>
        <dbReference type="PIRSR" id="PIRSR601400-1"/>
    </source>
</evidence>
<evidence type="ECO:0000256" key="5">
    <source>
        <dbReference type="SAM" id="Phobius"/>
    </source>
</evidence>
<evidence type="ECO:0000256" key="3">
    <source>
        <dbReference type="ARBA" id="ARBA00022525"/>
    </source>
</evidence>
<proteinExistence type="inferred from homology"/>
<evidence type="ECO:0000313" key="8">
    <source>
        <dbReference type="Proteomes" id="UP000002494"/>
    </source>
</evidence>
<keyword evidence="4" id="KW-0479">Metal-binding</keyword>
<dbReference type="Gene3D" id="1.20.1250.10">
    <property type="match status" value="1"/>
</dbReference>
<gene>
    <name evidence="7 9" type="primary">Prl7a1l-ps1</name>
</gene>
<dbReference type="PANTHER" id="PTHR11417">
    <property type="entry name" value="SOMATOTROPIN,PROLACTIN"/>
    <property type="match status" value="1"/>
</dbReference>
<dbReference type="InterPro" id="IPR018116">
    <property type="entry name" value="Somatotropin_CS"/>
</dbReference>
<keyword evidence="5" id="KW-0812">Transmembrane</keyword>
<organism evidence="7 8">
    <name type="scientific">Rattus norvegicus</name>
    <name type="common">Rat</name>
    <dbReference type="NCBI Taxonomy" id="10116"/>
    <lineage>
        <taxon>Eukaryota</taxon>
        <taxon>Metazoa</taxon>
        <taxon>Chordata</taxon>
        <taxon>Craniata</taxon>
        <taxon>Vertebrata</taxon>
        <taxon>Euteleostomi</taxon>
        <taxon>Mammalia</taxon>
        <taxon>Eutheria</taxon>
        <taxon>Euarchontoglires</taxon>
        <taxon>Glires</taxon>
        <taxon>Rodentia</taxon>
        <taxon>Myomorpha</taxon>
        <taxon>Muroidea</taxon>
        <taxon>Muridae</taxon>
        <taxon>Murinae</taxon>
        <taxon>Rattus</taxon>
    </lineage>
</organism>
<reference evidence="7" key="1">
    <citation type="submission" date="2024-01" db="EMBL/GenBank/DDBJ databases">
        <title>GRCr8: a new rat reference genome assembly contstructed from accurate long reads and long range scaffolding.</title>
        <authorList>
            <person name="Doris P.A."/>
            <person name="Kalbfleisch T."/>
            <person name="Li K."/>
            <person name="Howe K."/>
            <person name="Wood J."/>
        </authorList>
    </citation>
    <scope>NUCLEOTIDE SEQUENCE [LARGE SCALE GENOMIC DNA]</scope>
    <source>
        <strain evidence="7">Brown Norway</strain>
    </source>
</reference>
<evidence type="ECO:0000256" key="2">
    <source>
        <dbReference type="ARBA" id="ARBA00008474"/>
    </source>
</evidence>
<dbReference type="RGD" id="7695636">
    <property type="gene designation" value="Prl7a1l-ps1"/>
</dbReference>
<comment type="subcellular location">
    <subcellularLocation>
        <location evidence="1">Secreted</location>
    </subcellularLocation>
</comment>
<keyword evidence="6" id="KW-0732">Signal</keyword>
<keyword evidence="4" id="KW-0862">Zinc</keyword>
<reference evidence="7" key="3">
    <citation type="submission" date="2025-09" db="UniProtKB">
        <authorList>
            <consortium name="Ensembl"/>
        </authorList>
    </citation>
    <scope>IDENTIFICATION</scope>
    <source>
        <strain evidence="7">Brown Norway</strain>
    </source>
</reference>
<comment type="similarity">
    <text evidence="2">Belongs to the somatotropin/prolactin family.</text>
</comment>
<dbReference type="InterPro" id="IPR001400">
    <property type="entry name" value="Somatotropin/Prolactin"/>
</dbReference>